<evidence type="ECO:0000259" key="4">
    <source>
        <dbReference type="PROSITE" id="PS50994"/>
    </source>
</evidence>
<dbReference type="SUPFAM" id="SSF56672">
    <property type="entry name" value="DNA/RNA polymerases"/>
    <property type="match status" value="1"/>
</dbReference>
<evidence type="ECO:0000256" key="1">
    <source>
        <dbReference type="ARBA" id="ARBA00022750"/>
    </source>
</evidence>
<evidence type="ECO:0000256" key="3">
    <source>
        <dbReference type="SAM" id="Phobius"/>
    </source>
</evidence>
<protein>
    <submittedName>
        <fullName evidence="5">Copia-like retrotransposon protein</fullName>
    </submittedName>
</protein>
<dbReference type="CDD" id="cd09272">
    <property type="entry name" value="RNase_HI_RT_Ty1"/>
    <property type="match status" value="1"/>
</dbReference>
<dbReference type="GO" id="GO:0003676">
    <property type="term" value="F:nucleic acid binding"/>
    <property type="evidence" value="ECO:0007669"/>
    <property type="project" value="InterPro"/>
</dbReference>
<feature type="domain" description="Integrase catalytic" evidence="4">
    <location>
        <begin position="472"/>
        <end position="635"/>
    </location>
</feature>
<dbReference type="Pfam" id="PF14223">
    <property type="entry name" value="Retrotran_gag_2"/>
    <property type="match status" value="1"/>
</dbReference>
<evidence type="ECO:0000313" key="6">
    <source>
        <dbReference type="Proteomes" id="UP000000763"/>
    </source>
</evidence>
<dbReference type="PANTHER" id="PTHR11439:SF450">
    <property type="entry name" value="REVERSE TRANSCRIPTASE TY1_COPIA-TYPE DOMAIN-CONTAINING PROTEIN"/>
    <property type="match status" value="1"/>
</dbReference>
<dbReference type="InterPro" id="IPR013103">
    <property type="entry name" value="RVT_2"/>
</dbReference>
<dbReference type="Pfam" id="PF13976">
    <property type="entry name" value="gag_pre-integrs"/>
    <property type="match status" value="1"/>
</dbReference>
<dbReference type="InterPro" id="IPR043502">
    <property type="entry name" value="DNA/RNA_pol_sf"/>
</dbReference>
<dbReference type="Pfam" id="PF25597">
    <property type="entry name" value="SH3_retrovirus"/>
    <property type="match status" value="1"/>
</dbReference>
<dbReference type="Gene3D" id="3.30.420.10">
    <property type="entry name" value="Ribonuclease H-like superfamily/Ribonuclease H"/>
    <property type="match status" value="1"/>
</dbReference>
<dbReference type="EMBL" id="AC092557">
    <property type="protein sequence ID" value="AAR88589.1"/>
    <property type="molecule type" value="Genomic_DNA"/>
</dbReference>
<keyword evidence="3" id="KW-0472">Membrane</keyword>
<keyword evidence="3" id="KW-0812">Transmembrane</keyword>
<dbReference type="PROSITE" id="PS50994">
    <property type="entry name" value="INTEGRASE"/>
    <property type="match status" value="1"/>
</dbReference>
<organism evidence="5 6">
    <name type="scientific">Oryza sativa subsp. japonica</name>
    <name type="common">Rice</name>
    <dbReference type="NCBI Taxonomy" id="39947"/>
    <lineage>
        <taxon>Eukaryota</taxon>
        <taxon>Viridiplantae</taxon>
        <taxon>Streptophyta</taxon>
        <taxon>Embryophyta</taxon>
        <taxon>Tracheophyta</taxon>
        <taxon>Spermatophyta</taxon>
        <taxon>Magnoliopsida</taxon>
        <taxon>Liliopsida</taxon>
        <taxon>Poales</taxon>
        <taxon>Poaceae</taxon>
        <taxon>BOP clade</taxon>
        <taxon>Oryzoideae</taxon>
        <taxon>Oryzeae</taxon>
        <taxon>Oryzinae</taxon>
        <taxon>Oryza</taxon>
        <taxon>Oryza sativa</taxon>
    </lineage>
</organism>
<proteinExistence type="predicted"/>
<dbReference type="SUPFAM" id="SSF53098">
    <property type="entry name" value="Ribonuclease H-like"/>
    <property type="match status" value="1"/>
</dbReference>
<feature type="compositionally biased region" description="Low complexity" evidence="2">
    <location>
        <begin position="829"/>
        <end position="846"/>
    </location>
</feature>
<keyword evidence="1" id="KW-0645">Protease</keyword>
<dbReference type="Proteomes" id="UP000000763">
    <property type="component" value="Chromosome 3"/>
</dbReference>
<keyword evidence="3" id="KW-1133">Transmembrane helix</keyword>
<dbReference type="Pfam" id="PF07727">
    <property type="entry name" value="RVT_2"/>
    <property type="match status" value="1"/>
</dbReference>
<feature type="transmembrane region" description="Helical" evidence="3">
    <location>
        <begin position="221"/>
        <end position="246"/>
    </location>
</feature>
<dbReference type="InterPro" id="IPR025724">
    <property type="entry name" value="GAG-pre-integrase_dom"/>
</dbReference>
<dbReference type="InterPro" id="IPR001584">
    <property type="entry name" value="Integrase_cat-core"/>
</dbReference>
<feature type="region of interest" description="Disordered" evidence="2">
    <location>
        <begin position="829"/>
        <end position="886"/>
    </location>
</feature>
<dbReference type="InterPro" id="IPR054722">
    <property type="entry name" value="PolX-like_BBD"/>
</dbReference>
<evidence type="ECO:0000313" key="5">
    <source>
        <dbReference type="EMBL" id="AAR88589.1"/>
    </source>
</evidence>
<evidence type="ECO:0000256" key="2">
    <source>
        <dbReference type="SAM" id="MobiDB-lite"/>
    </source>
</evidence>
<dbReference type="Pfam" id="PF22936">
    <property type="entry name" value="Pol_BBD"/>
    <property type="match status" value="1"/>
</dbReference>
<dbReference type="InterPro" id="IPR036397">
    <property type="entry name" value="RNaseH_sf"/>
</dbReference>
<dbReference type="InterPro" id="IPR012337">
    <property type="entry name" value="RNaseH-like_sf"/>
</dbReference>
<dbReference type="InterPro" id="IPR057670">
    <property type="entry name" value="SH3_retrovirus"/>
</dbReference>
<reference evidence="6" key="2">
    <citation type="journal article" date="2008" name="Nucleic Acids Res.">
        <title>The rice annotation project database (RAP-DB): 2008 update.</title>
        <authorList>
            <consortium name="The rice annotation project (RAP)"/>
        </authorList>
    </citation>
    <scope>GENOME REANNOTATION</scope>
    <source>
        <strain evidence="6">cv. Nipponbare</strain>
    </source>
</reference>
<sequence>MAGSSSSTASTNPLFGVQVSEKLTKGNYALWSAQVLAAIRGARLDGHITGATAAPSMEIEKTASDKTTEKIVNPAYQEWFASDQQVLGFLLSTLSRDILTQVATASTAAQAWQQVCAMFTAQTKARSLNVRLTLTNTQKGNMSISEYCGKMKALADEIASSGKPLDEEDLVAYVLNGLDDDFEPVVSAIVARNESTTMAEVYSQLLNFENRQALRQAHASANAAVVVFSVVAAAAVAHVGAAILLLQDVGAALEEIRLGVCWHRYDETYVPDERSAAAAAAYGIDTNWYLDTGATDHITNELDKLDVREKYKGGDKIHTASGAGMEIKHIGDSVIHTPTRELHLKNILHVPQAKKNLISAHRLAMDNFAFLEVHSNYFLIKDRATRNTILKGRCRRRLYSLPTSPAKQVHAATTPSFSRWHSRLGHPAVPIVTRVLSKNNLPCSTVANKDSICDACQKGKSHQLPYPKSSSVSSQPLELIFSNVWGPAPISVGGKKFYVSFIDDYSKFTWVYLLKHKSEVFQKFQEFQTLVERFFGHKILAVQTDWGGEYQKLNTFFAKIGISHHVSCPYAHQQNGSAERKHRHLIEVALTLLAHASMPIKFWDEAVLAAAYLINRTPSKVINFACPLEQLFKEKPNYTALRIFGCAVWPNLRPYNKHKLAFRSKRCVFLGYSNLHKGFKCLEIATGRVYVSRDVTFDESIFPFSELHSNAGARLRAEISLLPPSLVPHLSSLGGEQNNHVLNYPPNVTDQFGEENAEIGEEIVANGEENAAAAADENAAAAANGGAQDDVHGVAYDASPEHSSPVTDDAMASAAEQHGNPIQEEHLVQASPQTASSTSPSVASSAGVHDDVTTDQSDQTDQAMPEAAVAPIRPKTRLQSGIRKEKSLEEAVNNKHWKEAMDAEYMALIENKTWHLVPPQKGRNVIDCKWVYKVKRKADGSLDRYKARLVAKGFKQRYGIDYEDTFSPVVKAATIRIVLSLAVSRGWSLRQLDVKNAFLHGVLEEEVYMKQPPGYEKKSMPNYVCKLDKALYGLKQAPRAWYSRLSTKLSELGFVPSKADTSLFFYKKGQVSIFLLIYVDDIIVASSVPDATSTLLQELSKDFALKDLGDLHYFLGIEVHKVKDGLMLSQEKYASDLLRRVGMYECKPVSTPLSTSEKLSVNEGTLLGPQDSTQYRSVVGALQYLTLTRPDISFSINKVCQFLHAPTTTHWAAVKRILRYVKYTVDTGLKFCRNPSLLVSGFSDADWAGSPDDRRSTGGFAVFLGPNLVSWSARKQATVSRSSIEAEYKALANATAEIMWVQTLLQELGVESPRAAKLWCDNLGAKYLSANPIFHARTKHIEVDFHFVRERVARKLLEIAYISTKDQVADGFTKAIPVRQMEMFKNNLNLERVKIEEEC</sequence>
<feature type="region of interest" description="Disordered" evidence="2">
    <location>
        <begin position="791"/>
        <end position="816"/>
    </location>
</feature>
<gene>
    <name evidence="5" type="primary">OSJNBa0096I06.16</name>
</gene>
<dbReference type="PANTHER" id="PTHR11439">
    <property type="entry name" value="GAG-POL-RELATED RETROTRANSPOSON"/>
    <property type="match status" value="1"/>
</dbReference>
<keyword evidence="1" id="KW-0064">Aspartyl protease</keyword>
<dbReference type="GO" id="GO:0015074">
    <property type="term" value="P:DNA integration"/>
    <property type="evidence" value="ECO:0007669"/>
    <property type="project" value="InterPro"/>
</dbReference>
<name>Q75LJ1_ORYSJ</name>
<dbReference type="GO" id="GO:0004190">
    <property type="term" value="F:aspartic-type endopeptidase activity"/>
    <property type="evidence" value="ECO:0007669"/>
    <property type="project" value="UniProtKB-KW"/>
</dbReference>
<reference evidence="6" key="1">
    <citation type="journal article" date="2005" name="Nature">
        <title>The map-based sequence of the rice genome.</title>
        <authorList>
            <consortium name="International rice genome sequencing project (IRGSP)"/>
            <person name="Matsumoto T."/>
            <person name="Wu J."/>
            <person name="Kanamori H."/>
            <person name="Katayose Y."/>
            <person name="Fujisawa M."/>
            <person name="Namiki N."/>
            <person name="Mizuno H."/>
            <person name="Yamamoto K."/>
            <person name="Antonio B.A."/>
            <person name="Baba T."/>
            <person name="Sakata K."/>
            <person name="Nagamura Y."/>
            <person name="Aoki H."/>
            <person name="Arikawa K."/>
            <person name="Arita K."/>
            <person name="Bito T."/>
            <person name="Chiden Y."/>
            <person name="Fujitsuka N."/>
            <person name="Fukunaka R."/>
            <person name="Hamada M."/>
            <person name="Harada C."/>
            <person name="Hayashi A."/>
            <person name="Hijishita S."/>
            <person name="Honda M."/>
            <person name="Hosokawa S."/>
            <person name="Ichikawa Y."/>
            <person name="Idonuma A."/>
            <person name="Iijima M."/>
            <person name="Ikeda M."/>
            <person name="Ikeno M."/>
            <person name="Ito K."/>
            <person name="Ito S."/>
            <person name="Ito T."/>
            <person name="Ito Y."/>
            <person name="Ito Y."/>
            <person name="Iwabuchi A."/>
            <person name="Kamiya K."/>
            <person name="Karasawa W."/>
            <person name="Kurita K."/>
            <person name="Katagiri S."/>
            <person name="Kikuta A."/>
            <person name="Kobayashi H."/>
            <person name="Kobayashi N."/>
            <person name="Machita K."/>
            <person name="Maehara T."/>
            <person name="Masukawa M."/>
            <person name="Mizubayashi T."/>
            <person name="Mukai Y."/>
            <person name="Nagasaki H."/>
            <person name="Nagata Y."/>
            <person name="Naito S."/>
            <person name="Nakashima M."/>
            <person name="Nakama Y."/>
            <person name="Nakamichi Y."/>
            <person name="Nakamura M."/>
            <person name="Meguro A."/>
            <person name="Negishi M."/>
            <person name="Ohta I."/>
            <person name="Ohta T."/>
            <person name="Okamoto M."/>
            <person name="Ono N."/>
            <person name="Saji S."/>
            <person name="Sakaguchi M."/>
            <person name="Sakai K."/>
            <person name="Shibata M."/>
            <person name="Shimokawa T."/>
            <person name="Song J."/>
            <person name="Takazaki Y."/>
            <person name="Terasawa K."/>
            <person name="Tsugane M."/>
            <person name="Tsuji K."/>
            <person name="Ueda S."/>
            <person name="Waki K."/>
            <person name="Yamagata H."/>
            <person name="Yamamoto M."/>
            <person name="Yamamoto S."/>
            <person name="Yamane H."/>
            <person name="Yoshiki S."/>
            <person name="Yoshihara R."/>
            <person name="Yukawa K."/>
            <person name="Zhong H."/>
            <person name="Yano M."/>
            <person name="Yuan Q."/>
            <person name="Ouyang S."/>
            <person name="Liu J."/>
            <person name="Jones K.M."/>
            <person name="Gansberger K."/>
            <person name="Moffat K."/>
            <person name="Hill J."/>
            <person name="Bera J."/>
            <person name="Fadrosh D."/>
            <person name="Jin S."/>
            <person name="Johri S."/>
            <person name="Kim M."/>
            <person name="Overton L."/>
            <person name="Reardon M."/>
            <person name="Tsitrin T."/>
            <person name="Vuong H."/>
            <person name="Weaver B."/>
            <person name="Ciecko A."/>
            <person name="Tallon L."/>
            <person name="Jackson J."/>
            <person name="Pai G."/>
            <person name="Aken S.V."/>
            <person name="Utterback T."/>
            <person name="Reidmuller S."/>
            <person name="Feldblyum T."/>
            <person name="Hsiao J."/>
            <person name="Zismann V."/>
            <person name="Iobst S."/>
            <person name="de Vazeille A.R."/>
            <person name="Buell C.R."/>
            <person name="Ying K."/>
            <person name="Li Y."/>
            <person name="Lu T."/>
            <person name="Huang Y."/>
            <person name="Zhao Q."/>
            <person name="Feng Q."/>
            <person name="Zhang L."/>
            <person name="Zhu J."/>
            <person name="Weng Q."/>
            <person name="Mu J."/>
            <person name="Lu Y."/>
            <person name="Fan D."/>
            <person name="Liu Y."/>
            <person name="Guan J."/>
            <person name="Zhang Y."/>
            <person name="Yu S."/>
            <person name="Liu X."/>
            <person name="Zhang Y."/>
            <person name="Hong G."/>
            <person name="Han B."/>
            <person name="Choisne N."/>
            <person name="Demange N."/>
            <person name="Orjeda G."/>
            <person name="Samain S."/>
            <person name="Cattolico L."/>
            <person name="Pelletier E."/>
            <person name="Couloux A."/>
            <person name="Segurens B."/>
            <person name="Wincker P."/>
            <person name="D'Hont A."/>
            <person name="Scarpelli C."/>
            <person name="Weissenbach J."/>
            <person name="Salanoubat M."/>
            <person name="Quetier F."/>
            <person name="Yu Y."/>
            <person name="Kim H.R."/>
            <person name="Rambo T."/>
            <person name="Currie J."/>
            <person name="Collura K."/>
            <person name="Luo M."/>
            <person name="Yang T."/>
            <person name="Ammiraju J.S.S."/>
            <person name="Engler F."/>
            <person name="Soderlund C."/>
            <person name="Wing R.A."/>
            <person name="Palmer L.E."/>
            <person name="de la Bastide M."/>
            <person name="Spiegel L."/>
            <person name="Nascimento L."/>
            <person name="Zutavern T."/>
            <person name="O'Shaughnessy A."/>
            <person name="Dike S."/>
            <person name="Dedhia N."/>
            <person name="Preston R."/>
            <person name="Balija V."/>
            <person name="McCombie W.R."/>
            <person name="Chow T."/>
            <person name="Chen H."/>
            <person name="Chung M."/>
            <person name="Chen C."/>
            <person name="Shaw J."/>
            <person name="Wu H."/>
            <person name="Hsiao K."/>
            <person name="Chao Y."/>
            <person name="Chu M."/>
            <person name="Cheng C."/>
            <person name="Hour A."/>
            <person name="Lee P."/>
            <person name="Lin S."/>
            <person name="Lin Y."/>
            <person name="Liou J."/>
            <person name="Liu S."/>
            <person name="Hsing Y."/>
            <person name="Raghuvanshi S."/>
            <person name="Mohanty A."/>
            <person name="Bharti A.K."/>
            <person name="Gaur A."/>
            <person name="Gupta V."/>
            <person name="Kumar D."/>
            <person name="Ravi V."/>
            <person name="Vij S."/>
            <person name="Kapur A."/>
            <person name="Khurana P."/>
            <person name="Khurana P."/>
            <person name="Khurana J.P."/>
            <person name="Tyagi A.K."/>
            <person name="Gaikwad K."/>
            <person name="Singh A."/>
            <person name="Dalal V."/>
            <person name="Srivastava S."/>
            <person name="Dixit A."/>
            <person name="Pal A.K."/>
            <person name="Ghazi I.A."/>
            <person name="Yadav M."/>
            <person name="Pandit A."/>
            <person name="Bhargava A."/>
            <person name="Sureshbabu K."/>
            <person name="Batra K."/>
            <person name="Sharma T.R."/>
            <person name="Mohapatra T."/>
            <person name="Singh N.K."/>
            <person name="Messing J."/>
            <person name="Nelson A.B."/>
            <person name="Fuks G."/>
            <person name="Kavchok S."/>
            <person name="Keizer G."/>
            <person name="Linton E."/>
            <person name="Llaca V."/>
            <person name="Song R."/>
            <person name="Tanyolac B."/>
            <person name="Young S."/>
            <person name="Ho-Il K."/>
            <person name="Hahn J.H."/>
            <person name="Sangsakoo G."/>
            <person name="Vanavichit A."/>
            <person name="de Mattos Luiz.A.T."/>
            <person name="Zimmer P.D."/>
            <person name="Malone G."/>
            <person name="Dellagostin O."/>
            <person name="de Oliveira A.C."/>
            <person name="Bevan M."/>
            <person name="Bancroft I."/>
            <person name="Minx P."/>
            <person name="Cordum H."/>
            <person name="Wilson R."/>
            <person name="Cheng Z."/>
            <person name="Jin W."/>
            <person name="Jiang J."/>
            <person name="Leong S.A."/>
            <person name="Iwama H."/>
            <person name="Gojobori T."/>
            <person name="Itoh T."/>
            <person name="Niimura Y."/>
            <person name="Fujii Y."/>
            <person name="Habara T."/>
            <person name="Sakai H."/>
            <person name="Sato Y."/>
            <person name="Wilson G."/>
            <person name="Kumar K."/>
            <person name="McCouch S."/>
            <person name="Juretic N."/>
            <person name="Hoen D."/>
            <person name="Wright S."/>
            <person name="Bruskiewich R."/>
            <person name="Bureau T."/>
            <person name="Miyao A."/>
            <person name="Hirochika H."/>
            <person name="Nishikawa T."/>
            <person name="Kadowaki K."/>
            <person name="Sugiura M."/>
            <person name="Burr B."/>
            <person name="Sasaki T."/>
        </authorList>
    </citation>
    <scope>NUCLEOTIDE SEQUENCE [LARGE SCALE GENOMIC DNA]</scope>
    <source>
        <strain evidence="6">cv. Nipponbare</strain>
    </source>
</reference>
<accession>Q75LJ1</accession>
<keyword evidence="1" id="KW-0378">Hydrolase</keyword>